<protein>
    <submittedName>
        <fullName evidence="1">Uncharacterized protein</fullName>
    </submittedName>
</protein>
<dbReference type="EMBL" id="MWDB01000008">
    <property type="protein sequence ID" value="OQB41949.1"/>
    <property type="molecule type" value="Genomic_DNA"/>
</dbReference>
<accession>A0A1V5ZNY4</accession>
<proteinExistence type="predicted"/>
<dbReference type="AlphaFoldDB" id="A0A1V5ZNY4"/>
<comment type="caution">
    <text evidence="1">The sequence shown here is derived from an EMBL/GenBank/DDBJ whole genome shotgun (WGS) entry which is preliminary data.</text>
</comment>
<reference evidence="1" key="1">
    <citation type="submission" date="2017-02" db="EMBL/GenBank/DDBJ databases">
        <title>Delving into the versatile metabolic prowess of the omnipresent phylum Bacteroidetes.</title>
        <authorList>
            <person name="Nobu M.K."/>
            <person name="Mei R."/>
            <person name="Narihiro T."/>
            <person name="Kuroda K."/>
            <person name="Liu W.-T."/>
        </authorList>
    </citation>
    <scope>NUCLEOTIDE SEQUENCE</scope>
    <source>
        <strain evidence="1">ADurb.Bin160</strain>
    </source>
</reference>
<gene>
    <name evidence="1" type="ORF">BWY04_00562</name>
</gene>
<dbReference type="Proteomes" id="UP000485621">
    <property type="component" value="Unassembled WGS sequence"/>
</dbReference>
<organism evidence="1">
    <name type="scientific">candidate division CPR1 bacterium ADurb.Bin160</name>
    <dbReference type="NCBI Taxonomy" id="1852826"/>
    <lineage>
        <taxon>Bacteria</taxon>
        <taxon>candidate division CPR1</taxon>
    </lineage>
</organism>
<name>A0A1V5ZNY4_9BACT</name>
<sequence>MSKSTKFKKVLVILALVGFLLFTALSAVMYLAEPKPEIPVDLAIEECENAG</sequence>
<evidence type="ECO:0000313" key="1">
    <source>
        <dbReference type="EMBL" id="OQB41949.1"/>
    </source>
</evidence>